<keyword evidence="5 9" id="KW-0064">Aspartyl protease</keyword>
<dbReference type="EMBL" id="DVJQ01000058">
    <property type="protein sequence ID" value="HIS74728.1"/>
    <property type="molecule type" value="Genomic_DNA"/>
</dbReference>
<dbReference type="EC" id="3.4.23.36" evidence="9"/>
<dbReference type="AlphaFoldDB" id="A0A9D1FJ86"/>
<comment type="function">
    <text evidence="9">This protein specifically catalyzes the removal of signal peptides from prolipoproteins.</text>
</comment>
<reference evidence="11" key="2">
    <citation type="journal article" date="2021" name="PeerJ">
        <title>Extensive microbial diversity within the chicken gut microbiome revealed by metagenomics and culture.</title>
        <authorList>
            <person name="Gilroy R."/>
            <person name="Ravi A."/>
            <person name="Getino M."/>
            <person name="Pursley I."/>
            <person name="Horton D.L."/>
            <person name="Alikhan N.F."/>
            <person name="Baker D."/>
            <person name="Gharbi K."/>
            <person name="Hall N."/>
            <person name="Watson M."/>
            <person name="Adriaenssens E.M."/>
            <person name="Foster-Nyarko E."/>
            <person name="Jarju S."/>
            <person name="Secka A."/>
            <person name="Antonio M."/>
            <person name="Oren A."/>
            <person name="Chaudhuri R.R."/>
            <person name="La Ragione R."/>
            <person name="Hildebrand F."/>
            <person name="Pallen M.J."/>
        </authorList>
    </citation>
    <scope>NUCLEOTIDE SEQUENCE</scope>
    <source>
        <strain evidence="11">CHK152-2871</strain>
    </source>
</reference>
<dbReference type="InterPro" id="IPR001872">
    <property type="entry name" value="Peptidase_A8"/>
</dbReference>
<keyword evidence="2 9" id="KW-1003">Cell membrane</keyword>
<evidence type="ECO:0000256" key="5">
    <source>
        <dbReference type="ARBA" id="ARBA00022750"/>
    </source>
</evidence>
<feature type="transmembrane region" description="Helical" evidence="9">
    <location>
        <begin position="7"/>
        <end position="24"/>
    </location>
</feature>
<comment type="pathway">
    <text evidence="9">Protein modification; lipoprotein biosynthesis (signal peptide cleavage).</text>
</comment>
<dbReference type="GO" id="GO:0005886">
    <property type="term" value="C:plasma membrane"/>
    <property type="evidence" value="ECO:0007669"/>
    <property type="project" value="UniProtKB-SubCell"/>
</dbReference>
<comment type="catalytic activity">
    <reaction evidence="9">
        <text>Release of signal peptides from bacterial membrane prolipoproteins. Hydrolyzes -Xaa-Yaa-Zaa-|-(S,diacylglyceryl)Cys-, in which Xaa is hydrophobic (preferably Leu), and Yaa (Ala or Ser) and Zaa (Gly or Ala) have small, neutral side chains.</text>
        <dbReference type="EC" id="3.4.23.36"/>
    </reaction>
</comment>
<sequence length="164" mass="18646">MKDKRAFTFYLIASIMLWQFGVVVSELCTDTFAQIVSSQNPFVSFIYAQNTGGAFSIFKGHTSLLSLFAVIVLGALMVYVYKKVTFNDKYKILALVFFSAGILGNMYERITLGYVIDYIKLNFVDFAIFNVFDIMICLSVLIFILIILFEDINEICLKNGKNKN</sequence>
<reference evidence="11" key="1">
    <citation type="submission" date="2020-10" db="EMBL/GenBank/DDBJ databases">
        <authorList>
            <person name="Gilroy R."/>
        </authorList>
    </citation>
    <scope>NUCLEOTIDE SEQUENCE</scope>
    <source>
        <strain evidence="11">CHK152-2871</strain>
    </source>
</reference>
<accession>A0A9D1FJ86</accession>
<dbReference type="GO" id="GO:0004190">
    <property type="term" value="F:aspartic-type endopeptidase activity"/>
    <property type="evidence" value="ECO:0007669"/>
    <property type="project" value="UniProtKB-UniRule"/>
</dbReference>
<keyword evidence="3 9" id="KW-0645">Protease</keyword>
<comment type="similarity">
    <text evidence="1 9 10">Belongs to the peptidase A8 family.</text>
</comment>
<dbReference type="GO" id="GO:0006508">
    <property type="term" value="P:proteolysis"/>
    <property type="evidence" value="ECO:0007669"/>
    <property type="project" value="UniProtKB-KW"/>
</dbReference>
<dbReference type="PANTHER" id="PTHR33695:SF1">
    <property type="entry name" value="LIPOPROTEIN SIGNAL PEPTIDASE"/>
    <property type="match status" value="1"/>
</dbReference>
<comment type="caution">
    <text evidence="11">The sequence shown here is derived from an EMBL/GenBank/DDBJ whole genome shotgun (WGS) entry which is preliminary data.</text>
</comment>
<evidence type="ECO:0000256" key="6">
    <source>
        <dbReference type="ARBA" id="ARBA00022801"/>
    </source>
</evidence>
<name>A0A9D1FJ86_9BACT</name>
<keyword evidence="8 9" id="KW-0472">Membrane</keyword>
<evidence type="ECO:0000313" key="11">
    <source>
        <dbReference type="EMBL" id="HIS74728.1"/>
    </source>
</evidence>
<keyword evidence="6 9" id="KW-0378">Hydrolase</keyword>
<feature type="active site" evidence="9">
    <location>
        <position position="117"/>
    </location>
</feature>
<keyword evidence="7 9" id="KW-1133">Transmembrane helix</keyword>
<dbReference type="PANTHER" id="PTHR33695">
    <property type="entry name" value="LIPOPROTEIN SIGNAL PEPTIDASE"/>
    <property type="match status" value="1"/>
</dbReference>
<protein>
    <recommendedName>
        <fullName evidence="9">Lipoprotein signal peptidase</fullName>
        <ecNumber evidence="9">3.4.23.36</ecNumber>
    </recommendedName>
    <alternativeName>
        <fullName evidence="9">Prolipoprotein signal peptidase</fullName>
    </alternativeName>
    <alternativeName>
        <fullName evidence="9">Signal peptidase II</fullName>
        <shortName evidence="9">SPase II</shortName>
    </alternativeName>
</protein>
<feature type="transmembrane region" description="Helical" evidence="9">
    <location>
        <begin position="63"/>
        <end position="81"/>
    </location>
</feature>
<proteinExistence type="inferred from homology"/>
<keyword evidence="4 9" id="KW-0812">Transmembrane</keyword>
<evidence type="ECO:0000256" key="7">
    <source>
        <dbReference type="ARBA" id="ARBA00022989"/>
    </source>
</evidence>
<feature type="transmembrane region" description="Helical" evidence="9">
    <location>
        <begin position="127"/>
        <end position="149"/>
    </location>
</feature>
<evidence type="ECO:0000256" key="3">
    <source>
        <dbReference type="ARBA" id="ARBA00022670"/>
    </source>
</evidence>
<evidence type="ECO:0000256" key="4">
    <source>
        <dbReference type="ARBA" id="ARBA00022692"/>
    </source>
</evidence>
<evidence type="ECO:0000256" key="8">
    <source>
        <dbReference type="ARBA" id="ARBA00023136"/>
    </source>
</evidence>
<feature type="transmembrane region" description="Helical" evidence="9">
    <location>
        <begin position="90"/>
        <end position="107"/>
    </location>
</feature>
<dbReference type="HAMAP" id="MF_00161">
    <property type="entry name" value="LspA"/>
    <property type="match status" value="1"/>
</dbReference>
<gene>
    <name evidence="9" type="primary">lspA</name>
    <name evidence="11" type="ORF">IAA86_06890</name>
</gene>
<dbReference type="PRINTS" id="PR00781">
    <property type="entry name" value="LIPOSIGPTASE"/>
</dbReference>
<evidence type="ECO:0000256" key="10">
    <source>
        <dbReference type="RuleBase" id="RU004181"/>
    </source>
</evidence>
<evidence type="ECO:0000313" key="12">
    <source>
        <dbReference type="Proteomes" id="UP000886865"/>
    </source>
</evidence>
<dbReference type="Proteomes" id="UP000886865">
    <property type="component" value="Unassembled WGS sequence"/>
</dbReference>
<organism evidence="11 12">
    <name type="scientific">Candidatus Galligastranaerophilus intestinavium</name>
    <dbReference type="NCBI Taxonomy" id="2840836"/>
    <lineage>
        <taxon>Bacteria</taxon>
        <taxon>Candidatus Galligastranaerophilus</taxon>
    </lineage>
</organism>
<evidence type="ECO:0000256" key="1">
    <source>
        <dbReference type="ARBA" id="ARBA00006139"/>
    </source>
</evidence>
<comment type="subcellular location">
    <subcellularLocation>
        <location evidence="9">Cell membrane</location>
        <topology evidence="9">Multi-pass membrane protein</topology>
    </subcellularLocation>
</comment>
<feature type="active site" evidence="9">
    <location>
        <position position="133"/>
    </location>
</feature>
<evidence type="ECO:0000256" key="9">
    <source>
        <dbReference type="HAMAP-Rule" id="MF_00161"/>
    </source>
</evidence>
<evidence type="ECO:0000256" key="2">
    <source>
        <dbReference type="ARBA" id="ARBA00022475"/>
    </source>
</evidence>
<dbReference type="Pfam" id="PF01252">
    <property type="entry name" value="Peptidase_A8"/>
    <property type="match status" value="1"/>
</dbReference>